<protein>
    <submittedName>
        <fullName evidence="1">Uncharacterized protein</fullName>
    </submittedName>
</protein>
<dbReference type="EMBL" id="KC513610">
    <property type="protein sequence ID" value="AGE95882.1"/>
    <property type="molecule type" value="Genomic_DNA"/>
</dbReference>
<reference evidence="1" key="1">
    <citation type="journal article" date="2013" name="Eukaryot. Cell">
        <title>Extremely Reduced Levels of Heterozygosity in the Vertebrate Pathogen Encephalitozoon cuniculi.</title>
        <authorList>
            <person name="Selman M."/>
            <person name="Sak B."/>
            <person name="Kvac M."/>
            <person name="Farinelli L."/>
            <person name="Weiss L.M."/>
            <person name="Corradi N."/>
        </authorList>
    </citation>
    <scope>NUCLEOTIDE SEQUENCE</scope>
</reference>
<dbReference type="VEuPathDB" id="MicrosporidiaDB:AEWD_071370"/>
<proteinExistence type="predicted"/>
<dbReference type="VEuPathDB" id="MicrosporidiaDB:AEWR_071360"/>
<dbReference type="VEuPathDB" id="MicrosporidiaDB:ECU07_1390"/>
<sequence length="156" mass="17799">MYTESPFILLESPVANPEYTAHGANLPLLQPQCYAVGMKRVFTLAHTGLALHRVLAFCAHLVKALLAYSAYVALYVPFPAVHRINLLDLYLHHFWVSLWLQGVWFQRKINLPRNLPWTERTIRPMATTWKEGKADGTEEPSGKICTIAFHKEGEKK</sequence>
<dbReference type="VEuPathDB" id="MicrosporidiaDB:AEWQ_071370"/>
<dbReference type="AlphaFoldDB" id="M1K9A8"/>
<name>M1K9A8_ENCCN</name>
<gene>
    <name evidence="1" type="ORF">ECU07_1390</name>
</gene>
<dbReference type="VEuPathDB" id="MicrosporidiaDB:M970_071360"/>
<evidence type="ECO:0000313" key="1">
    <source>
        <dbReference type="EMBL" id="AGE95882.1"/>
    </source>
</evidence>
<organism evidence="1">
    <name type="scientific">Encephalitozoon cuniculi</name>
    <name type="common">Microsporidian parasite</name>
    <dbReference type="NCBI Taxonomy" id="6035"/>
    <lineage>
        <taxon>Eukaryota</taxon>
        <taxon>Fungi</taxon>
        <taxon>Fungi incertae sedis</taxon>
        <taxon>Microsporidia</taxon>
        <taxon>Unikaryonidae</taxon>
        <taxon>Encephalitozoon</taxon>
    </lineage>
</organism>
<accession>M1K9A8</accession>